<name>A0A5P2B9H9_STRVZ</name>
<protein>
    <submittedName>
        <fullName evidence="2">Uncharacterized protein</fullName>
    </submittedName>
</protein>
<keyword evidence="3" id="KW-1185">Reference proteome</keyword>
<reference evidence="2 3" key="1">
    <citation type="submission" date="2018-05" db="EMBL/GenBank/DDBJ databases">
        <title>Streptomyces venezuelae.</title>
        <authorList>
            <person name="Kim W."/>
            <person name="Lee N."/>
            <person name="Cho B.-K."/>
        </authorList>
    </citation>
    <scope>NUCLEOTIDE SEQUENCE [LARGE SCALE GENOMIC DNA]</scope>
    <source>
        <strain evidence="2 3">ATCC 14583</strain>
    </source>
</reference>
<dbReference type="RefSeq" id="WP_150165235.1">
    <property type="nucleotide sequence ID" value="NZ_CP029193.1"/>
</dbReference>
<sequence>MARYTVTRRGTSGPGAGGDYTYTARADSPEGAVTKTAAKAARLLHRLNRGGTELDPEPVNVTRIN</sequence>
<evidence type="ECO:0000256" key="1">
    <source>
        <dbReference type="SAM" id="MobiDB-lite"/>
    </source>
</evidence>
<dbReference type="AlphaFoldDB" id="A0A5P2B9H9"/>
<evidence type="ECO:0000313" key="3">
    <source>
        <dbReference type="Proteomes" id="UP000323046"/>
    </source>
</evidence>
<accession>A0A5P2B9H9</accession>
<evidence type="ECO:0000313" key="2">
    <source>
        <dbReference type="EMBL" id="QES25851.1"/>
    </source>
</evidence>
<gene>
    <name evidence="2" type="ORF">DEJ47_04735</name>
</gene>
<proteinExistence type="predicted"/>
<dbReference type="Proteomes" id="UP000323046">
    <property type="component" value="Chromosome"/>
</dbReference>
<organism evidence="2 3">
    <name type="scientific">Streptomyces venezuelae</name>
    <dbReference type="NCBI Taxonomy" id="54571"/>
    <lineage>
        <taxon>Bacteria</taxon>
        <taxon>Bacillati</taxon>
        <taxon>Actinomycetota</taxon>
        <taxon>Actinomycetes</taxon>
        <taxon>Kitasatosporales</taxon>
        <taxon>Streptomycetaceae</taxon>
        <taxon>Streptomyces</taxon>
    </lineage>
</organism>
<feature type="region of interest" description="Disordered" evidence="1">
    <location>
        <begin position="1"/>
        <end position="28"/>
    </location>
</feature>
<dbReference type="EMBL" id="CP029193">
    <property type="protein sequence ID" value="QES25851.1"/>
    <property type="molecule type" value="Genomic_DNA"/>
</dbReference>